<dbReference type="EMBL" id="JAWQEG010000906">
    <property type="protein sequence ID" value="KAK3884172.1"/>
    <property type="molecule type" value="Genomic_DNA"/>
</dbReference>
<sequence length="108" mass="12018">MLEAVSKLFTSTAAPTFISAELRTLENNGILFTSKQLPGRVDALQKVHFSVAGRMTREILQLTALPEPLHKTCLPIETSNSEQARRWAEEPLFTRVWLEGKNPASDAP</sequence>
<accession>A0AAE1G0N4</accession>
<organism evidence="1 2">
    <name type="scientific">Petrolisthes cinctipes</name>
    <name type="common">Flat porcelain crab</name>
    <dbReference type="NCBI Taxonomy" id="88211"/>
    <lineage>
        <taxon>Eukaryota</taxon>
        <taxon>Metazoa</taxon>
        <taxon>Ecdysozoa</taxon>
        <taxon>Arthropoda</taxon>
        <taxon>Crustacea</taxon>
        <taxon>Multicrustacea</taxon>
        <taxon>Malacostraca</taxon>
        <taxon>Eumalacostraca</taxon>
        <taxon>Eucarida</taxon>
        <taxon>Decapoda</taxon>
        <taxon>Pleocyemata</taxon>
        <taxon>Anomura</taxon>
        <taxon>Galatheoidea</taxon>
        <taxon>Porcellanidae</taxon>
        <taxon>Petrolisthes</taxon>
    </lineage>
</organism>
<keyword evidence="2" id="KW-1185">Reference proteome</keyword>
<reference evidence="1" key="1">
    <citation type="submission" date="2023-10" db="EMBL/GenBank/DDBJ databases">
        <title>Genome assemblies of two species of porcelain crab, Petrolisthes cinctipes and Petrolisthes manimaculis (Anomura: Porcellanidae).</title>
        <authorList>
            <person name="Angst P."/>
        </authorList>
    </citation>
    <scope>NUCLEOTIDE SEQUENCE</scope>
    <source>
        <strain evidence="1">PB745_01</strain>
        <tissue evidence="1">Gill</tissue>
    </source>
</reference>
<proteinExistence type="predicted"/>
<dbReference type="Proteomes" id="UP001286313">
    <property type="component" value="Unassembled WGS sequence"/>
</dbReference>
<gene>
    <name evidence="1" type="ORF">Pcinc_011542</name>
</gene>
<dbReference type="AlphaFoldDB" id="A0AAE1G0N4"/>
<protein>
    <submittedName>
        <fullName evidence="1">Uncharacterized protein</fullName>
    </submittedName>
</protein>
<evidence type="ECO:0000313" key="1">
    <source>
        <dbReference type="EMBL" id="KAK3884172.1"/>
    </source>
</evidence>
<name>A0AAE1G0N4_PETCI</name>
<evidence type="ECO:0000313" key="2">
    <source>
        <dbReference type="Proteomes" id="UP001286313"/>
    </source>
</evidence>
<comment type="caution">
    <text evidence="1">The sequence shown here is derived from an EMBL/GenBank/DDBJ whole genome shotgun (WGS) entry which is preliminary data.</text>
</comment>